<keyword evidence="1" id="KW-0732">Signal</keyword>
<dbReference type="EMBL" id="JBHMCF010000036">
    <property type="protein sequence ID" value="MFB9473824.1"/>
    <property type="molecule type" value="Genomic_DNA"/>
</dbReference>
<feature type="signal peptide" evidence="1">
    <location>
        <begin position="1"/>
        <end position="26"/>
    </location>
</feature>
<evidence type="ECO:0000256" key="1">
    <source>
        <dbReference type="SAM" id="SignalP"/>
    </source>
</evidence>
<dbReference type="RefSeq" id="WP_379484250.1">
    <property type="nucleotide sequence ID" value="NZ_JBHMCF010000036.1"/>
</dbReference>
<comment type="caution">
    <text evidence="2">The sequence shown here is derived from an EMBL/GenBank/DDBJ whole genome shotgun (WGS) entry which is preliminary data.</text>
</comment>
<evidence type="ECO:0008006" key="4">
    <source>
        <dbReference type="Google" id="ProtNLM"/>
    </source>
</evidence>
<sequence>MIRSLVVIVSALTVLLGLAPAAGATANPPFCKGVKPCVFGGDAGVSWVNASASAKAQARKVAAELLRNAKAVHRSHGAPGWIDIRVLKKGACWKRYGGGAYKVGRSCVLKRVERRLS</sequence>
<accession>A0ABV5NU16</accession>
<dbReference type="Proteomes" id="UP001589568">
    <property type="component" value="Unassembled WGS sequence"/>
</dbReference>
<organism evidence="2 3">
    <name type="scientific">Nonomuraea salmonea</name>
    <dbReference type="NCBI Taxonomy" id="46181"/>
    <lineage>
        <taxon>Bacteria</taxon>
        <taxon>Bacillati</taxon>
        <taxon>Actinomycetota</taxon>
        <taxon>Actinomycetes</taxon>
        <taxon>Streptosporangiales</taxon>
        <taxon>Streptosporangiaceae</taxon>
        <taxon>Nonomuraea</taxon>
    </lineage>
</organism>
<gene>
    <name evidence="2" type="ORF">ACFFR3_30380</name>
</gene>
<feature type="chain" id="PRO_5046672583" description="Peptidase inhibitor family I36 protein" evidence="1">
    <location>
        <begin position="27"/>
        <end position="117"/>
    </location>
</feature>
<proteinExistence type="predicted"/>
<name>A0ABV5NU16_9ACTN</name>
<evidence type="ECO:0000313" key="2">
    <source>
        <dbReference type="EMBL" id="MFB9473824.1"/>
    </source>
</evidence>
<keyword evidence="3" id="KW-1185">Reference proteome</keyword>
<reference evidence="2 3" key="1">
    <citation type="submission" date="2024-09" db="EMBL/GenBank/DDBJ databases">
        <authorList>
            <person name="Sun Q."/>
            <person name="Mori K."/>
        </authorList>
    </citation>
    <scope>NUCLEOTIDE SEQUENCE [LARGE SCALE GENOMIC DNA]</scope>
    <source>
        <strain evidence="2 3">JCM 3324</strain>
    </source>
</reference>
<protein>
    <recommendedName>
        <fullName evidence="4">Peptidase inhibitor family I36 protein</fullName>
    </recommendedName>
</protein>
<evidence type="ECO:0000313" key="3">
    <source>
        <dbReference type="Proteomes" id="UP001589568"/>
    </source>
</evidence>